<proteinExistence type="predicted"/>
<evidence type="ECO:0000313" key="2">
    <source>
        <dbReference type="EMBL" id="QIM09995.1"/>
    </source>
</evidence>
<gene>
    <name evidence="2" type="ORF">Prevot485_0940</name>
</gene>
<name>A0A6G8F0Y7_9BACT</name>
<dbReference type="InterPro" id="IPR041700">
    <property type="entry name" value="OMP_b-brl_3"/>
</dbReference>
<evidence type="ECO:0000259" key="1">
    <source>
        <dbReference type="Pfam" id="PF14905"/>
    </source>
</evidence>
<sequence length="936" mass="106993">MALMAVSTLTATAETKKNNKKKATITLYGEVYDSFTQGKVKAFITLMNTDSTTVDTVTCSTRDMRTWSYYYLKAPREEKSYIIKATAEGYEDTYLNHDITKLGRNNWIELPNILMKRKQNDVYKDVDLEGVVVKGTRIQVAYKGDTIVYDASAFKLPEGSMLDGLIRQLPGAELKENGDIYINGKKIDYLTLNGKDFFKGENKVMLENLPYFTVKDIKVFNKDTKKNEMLGTKLEEKDYVMDVTLKREYARGYIANAEVGAGTEDRWMARAFGTYYDDHTRVSLFGGANNVNENRTPGSDGEWSPKKVTNGIKTVRQAGMSINTEDKGKNVEANLNARLTWDDTNNERRSFSETFTDNGSIFSDSWSLNNSNNFTFSLYNYLTFQKLKLGTYTNLYYSNYKNNYESADSTYSTALTNRNESIGMSHTKYIYISHNTWWAHKFESGDIMQFNISADYNRSDPSENFDNTRTYYAASGTTETRNRFNDNNSNGYRFSPQGLYAMQFPNEWLAMVETEFTQRYNSYHYDRFNLERLPESDYDALGWLPSVREDMMTAYDSDNSRSYNIMKRQYTGAAAIMKRSDNMSFTVRLPYTHFTEKMGYRNNTLDTLARRSWNEFTPDISYRTYGKTSTPVEFNYSTRFSQPSFESLMPLRNTSNPLYVTINNPDLKNSVTHNFSGRITFKNDSLASSVYVGCHAAITRDAVGNRTTYNTATGAYTNMRDNVNGNWNGSLYGGWQRPLDEKKYFRMDIYGDAAYERSVDFATATAAAGGNGSPTIMESPISKVDNVNLTATAKFSYKKGDLSAGIIGKITSRHTRGQLDIVRSIDANDIQYGANVTYTIPTVKLTVATDINMYSRRGYESSMMNTDELVWNAQLSRSFFKGMLTAKVQAYDLLAQLSSKRYNVNAQGRTETWYNYIPRYVMFSMAYKFTRKPKKS</sequence>
<dbReference type="SUPFAM" id="SSF56935">
    <property type="entry name" value="Porins"/>
    <property type="match status" value="1"/>
</dbReference>
<reference evidence="2" key="1">
    <citation type="journal article" date="2020" name="J. ISSAAS">
        <title>Lactobacilli and other gastrointestinal microbiota of Peromyscus leucopus, reservoir host for agents of Lyme disease and other zoonoses in North America.</title>
        <authorList>
            <person name="Milovic A."/>
            <person name="Bassam K."/>
            <person name="Shao H."/>
            <person name="Chatzistamou I."/>
            <person name="Tufts D.M."/>
            <person name="Diuk-Wasser M."/>
            <person name="Barbour A.G."/>
        </authorList>
    </citation>
    <scope>NUCLEOTIDE SEQUENCE</scope>
    <source>
        <strain evidence="2">LL70</strain>
    </source>
</reference>
<dbReference type="AlphaFoldDB" id="A0A6G8F0Y7"/>
<protein>
    <submittedName>
        <fullName evidence="2">Collagen-binding protein</fullName>
    </submittedName>
</protein>
<dbReference type="EMBL" id="MN990733">
    <property type="protein sequence ID" value="QIM09995.1"/>
    <property type="molecule type" value="Genomic_DNA"/>
</dbReference>
<organism evidence="2">
    <name type="scientific">uncultured Prevotella sp</name>
    <dbReference type="NCBI Taxonomy" id="159272"/>
    <lineage>
        <taxon>Bacteria</taxon>
        <taxon>Pseudomonadati</taxon>
        <taxon>Bacteroidota</taxon>
        <taxon>Bacteroidia</taxon>
        <taxon>Bacteroidales</taxon>
        <taxon>Prevotellaceae</taxon>
        <taxon>Prevotella</taxon>
        <taxon>environmental samples</taxon>
    </lineage>
</organism>
<dbReference type="Pfam" id="PF14905">
    <property type="entry name" value="OMP_b-brl_3"/>
    <property type="match status" value="1"/>
</dbReference>
<keyword evidence="2" id="KW-0176">Collagen</keyword>
<feature type="domain" description="Outer membrane protein beta-barrel" evidence="1">
    <location>
        <begin position="440"/>
        <end position="739"/>
    </location>
</feature>
<accession>A0A6G8F0Y7</accession>